<accession>A0A8J9ZCZ2</accession>
<gene>
    <name evidence="3" type="primary">Hypp8939</name>
    <name evidence="3" type="ORF">BLAG_LOCUS11471</name>
</gene>
<feature type="region of interest" description="Disordered" evidence="1">
    <location>
        <begin position="208"/>
        <end position="230"/>
    </location>
</feature>
<sequence>MFGCYNRMRCAYEVRWMWVTFNMVPIFRMAASMPNSNPTSGPVRPLAEEKMPSNLTETSRVHVEEVSSWAARVCWGHGSTGKDGFSRLLYRDLKDEDDNAIQTHVIMQPFKRSYFMVDLKPRTRYEVCVFDPKLVYPLAIDCTVFTTKDDREEFKFRVKAWGIMGMIGLMFLITGAVFRVAMWVRKKIGELGKDHRGKKLITVSDQLAPDAEESISERRQESREEILNLE</sequence>
<organism evidence="3 4">
    <name type="scientific">Branchiostoma lanceolatum</name>
    <name type="common">Common lancelet</name>
    <name type="synonym">Amphioxus lanceolatum</name>
    <dbReference type="NCBI Taxonomy" id="7740"/>
    <lineage>
        <taxon>Eukaryota</taxon>
        <taxon>Metazoa</taxon>
        <taxon>Chordata</taxon>
        <taxon>Cephalochordata</taxon>
        <taxon>Leptocardii</taxon>
        <taxon>Amphioxiformes</taxon>
        <taxon>Branchiostomatidae</taxon>
        <taxon>Branchiostoma</taxon>
    </lineage>
</organism>
<evidence type="ECO:0000256" key="2">
    <source>
        <dbReference type="SAM" id="Phobius"/>
    </source>
</evidence>
<reference evidence="3" key="1">
    <citation type="submission" date="2022-01" db="EMBL/GenBank/DDBJ databases">
        <authorList>
            <person name="Braso-Vives M."/>
        </authorList>
    </citation>
    <scope>NUCLEOTIDE SEQUENCE</scope>
</reference>
<proteinExistence type="predicted"/>
<dbReference type="EMBL" id="OV696703">
    <property type="protein sequence ID" value="CAH1250913.1"/>
    <property type="molecule type" value="Genomic_DNA"/>
</dbReference>
<dbReference type="AlphaFoldDB" id="A0A8J9ZCZ2"/>
<keyword evidence="2" id="KW-0812">Transmembrane</keyword>
<evidence type="ECO:0000313" key="4">
    <source>
        <dbReference type="Proteomes" id="UP000838412"/>
    </source>
</evidence>
<evidence type="ECO:0000313" key="3">
    <source>
        <dbReference type="EMBL" id="CAH1250913.1"/>
    </source>
</evidence>
<dbReference type="Proteomes" id="UP000838412">
    <property type="component" value="Chromosome 18"/>
</dbReference>
<feature type="transmembrane region" description="Helical" evidence="2">
    <location>
        <begin position="160"/>
        <end position="181"/>
    </location>
</feature>
<keyword evidence="2" id="KW-1133">Transmembrane helix</keyword>
<protein>
    <submittedName>
        <fullName evidence="3">Hypp8939 protein</fullName>
    </submittedName>
</protein>
<evidence type="ECO:0000256" key="1">
    <source>
        <dbReference type="SAM" id="MobiDB-lite"/>
    </source>
</evidence>
<keyword evidence="4" id="KW-1185">Reference proteome</keyword>
<keyword evidence="2" id="KW-0472">Membrane</keyword>
<dbReference type="OrthoDB" id="9994692at2759"/>
<feature type="compositionally biased region" description="Basic and acidic residues" evidence="1">
    <location>
        <begin position="215"/>
        <end position="230"/>
    </location>
</feature>
<name>A0A8J9ZCZ2_BRALA</name>